<dbReference type="Gene3D" id="3.30.420.280">
    <property type="match status" value="1"/>
</dbReference>
<dbReference type="Pfam" id="PF17288">
    <property type="entry name" value="Terminase_3C"/>
    <property type="match status" value="1"/>
</dbReference>
<dbReference type="AlphaFoldDB" id="A0A4R6TD75"/>
<evidence type="ECO:0000259" key="1">
    <source>
        <dbReference type="Pfam" id="PF04466"/>
    </source>
</evidence>
<feature type="domain" description="Phage terminase large subunit C-terminal" evidence="2">
    <location>
        <begin position="313"/>
        <end position="459"/>
    </location>
</feature>
<reference evidence="3 4" key="1">
    <citation type="submission" date="2019-03" db="EMBL/GenBank/DDBJ databases">
        <title>Genomic Encyclopedia of Type Strains, Phase III (KMG-III): the genomes of soil and plant-associated and newly described type strains.</title>
        <authorList>
            <person name="Whitman W."/>
        </authorList>
    </citation>
    <scope>NUCLEOTIDE SEQUENCE [LARGE SCALE GENOMIC DNA]</scope>
    <source>
        <strain evidence="3 4">CECT 8283</strain>
    </source>
</reference>
<name>A0A4R6TD75_9FLAO</name>
<dbReference type="Proteomes" id="UP000295390">
    <property type="component" value="Unassembled WGS sequence"/>
</dbReference>
<dbReference type="EMBL" id="SNYH01000003">
    <property type="protein sequence ID" value="TDQ27637.1"/>
    <property type="molecule type" value="Genomic_DNA"/>
</dbReference>
<dbReference type="InterPro" id="IPR035413">
    <property type="entry name" value="Terminase_L_C"/>
</dbReference>
<evidence type="ECO:0000313" key="4">
    <source>
        <dbReference type="Proteomes" id="UP000295390"/>
    </source>
</evidence>
<organism evidence="3 4">
    <name type="scientific">Tenacibaculum caenipelagi</name>
    <dbReference type="NCBI Taxonomy" id="1325435"/>
    <lineage>
        <taxon>Bacteria</taxon>
        <taxon>Pseudomonadati</taxon>
        <taxon>Bacteroidota</taxon>
        <taxon>Flavobacteriia</taxon>
        <taxon>Flavobacteriales</taxon>
        <taxon>Flavobacteriaceae</taxon>
        <taxon>Tenacibaculum</taxon>
    </lineage>
</organism>
<evidence type="ECO:0000259" key="2">
    <source>
        <dbReference type="Pfam" id="PF17288"/>
    </source>
</evidence>
<dbReference type="Gene3D" id="3.40.50.300">
    <property type="entry name" value="P-loop containing nucleotide triphosphate hydrolases"/>
    <property type="match status" value="1"/>
</dbReference>
<dbReference type="InterPro" id="IPR027417">
    <property type="entry name" value="P-loop_NTPase"/>
</dbReference>
<dbReference type="OrthoDB" id="9768556at2"/>
<proteinExistence type="predicted"/>
<comment type="caution">
    <text evidence="3">The sequence shown here is derived from an EMBL/GenBank/DDBJ whole genome shotgun (WGS) entry which is preliminary data.</text>
</comment>
<gene>
    <name evidence="3" type="ORF">DFQ07_1488</name>
</gene>
<sequence>MGLTDDEILELEQLLEEEKIDELKDGLIVFNDKTSPNYKILHDSINGQKWGFDKEGKPKLLSGYTGAVLEGSSRSTKTWGSIFIIIYLATIKHEEDGCTINVYRETYNEFKTTLYDDFKRILNLFGLDNPFERAKEISSFKILNTKVNLLGDGKFGGGCDYAFFNEVMFIREEVFKQVKMRCRIFWWMDFNPCFTDHWVFNTVIPREDVNYLKTTFRENKYISPNELNEILAYEPWLPGSYEVTEDDVLYNGESISEKNQPPPHPKNVKQGTASVFDWKVYGLGLRGAMKGVVFNQLTWIEEFPDVAYTYANDFGFTADPNATVRYAEDENNIWFELLIYESVETPDRLDEMLLECGVEKHLPLACDSSDKYTGENKGTVEMVQGLVDLGWDEAFKISKTKSIMFWLLSMKRKKIHCVKNKLWKHVKKERENYKFKEVNGIQINQPIDKYNHVWDAVRYGHMSHNSGYDIFY</sequence>
<evidence type="ECO:0000313" key="3">
    <source>
        <dbReference type="EMBL" id="TDQ27637.1"/>
    </source>
</evidence>
<dbReference type="InterPro" id="IPR035412">
    <property type="entry name" value="Terminase_L_N"/>
</dbReference>
<keyword evidence="4" id="KW-1185">Reference proteome</keyword>
<dbReference type="RefSeq" id="WP_133535625.1">
    <property type="nucleotide sequence ID" value="NZ_SNYH01000003.1"/>
</dbReference>
<dbReference type="Pfam" id="PF04466">
    <property type="entry name" value="Terminase_3"/>
    <property type="match status" value="1"/>
</dbReference>
<feature type="domain" description="Phage terminase large subunit N-terminal" evidence="1">
    <location>
        <begin position="68"/>
        <end position="231"/>
    </location>
</feature>
<accession>A0A4R6TD75</accession>
<protein>
    <submittedName>
        <fullName evidence="3">PBSX family phage terminase large subunit</fullName>
    </submittedName>
</protein>